<dbReference type="InterPro" id="IPR021109">
    <property type="entry name" value="Peptidase_aspartic_dom_sf"/>
</dbReference>
<dbReference type="GeneID" id="110255115"/>
<dbReference type="Gene3D" id="1.10.150.50">
    <property type="entry name" value="Transcription Factor, Ets-1"/>
    <property type="match status" value="1"/>
</dbReference>
<evidence type="ECO:0000313" key="2">
    <source>
        <dbReference type="EnsemblMetazoa" id="XP_020917831.1"/>
    </source>
</evidence>
<dbReference type="OrthoDB" id="1919336at2759"/>
<accession>A0A913YBN8</accession>
<dbReference type="Pfam" id="PF00536">
    <property type="entry name" value="SAM_1"/>
    <property type="match status" value="1"/>
</dbReference>
<dbReference type="PROSITE" id="PS50105">
    <property type="entry name" value="SAM_DOMAIN"/>
    <property type="match status" value="1"/>
</dbReference>
<dbReference type="Gene3D" id="2.40.70.10">
    <property type="entry name" value="Acid Proteases"/>
    <property type="match status" value="1"/>
</dbReference>
<dbReference type="InterPro" id="IPR013761">
    <property type="entry name" value="SAM/pointed_sf"/>
</dbReference>
<sequence length="238" mass="26501">MDGCKLLKDLFDCLGMSHMCNRFLSLGYDQLQDVIYLKKDQIESLIVNPGESTKFLRRLYEERKVVSLWLQELGLRNYQEALFSCGLTSLKSFIGVTVQSVEISGITNCVHQRRLLRAVQILAESFISRDAVGIGEWSAHGQAKGGRFLVDSGSDVVTLRPGIIRDLNLEPIGTAKQTGASGVIIDTCIYSACVKIGEKTVPVEVVSDAMDSLGTPVLRHFNHLIHNDKHFWLEKTCD</sequence>
<dbReference type="AlphaFoldDB" id="A0A913YBN8"/>
<dbReference type="EnsemblMetazoa" id="XM_021062172.2">
    <property type="protein sequence ID" value="XP_020917831.1"/>
    <property type="gene ID" value="LOC110255115"/>
</dbReference>
<dbReference type="RefSeq" id="XP_020917831.1">
    <property type="nucleotide sequence ID" value="XM_021062172.2"/>
</dbReference>
<proteinExistence type="predicted"/>
<dbReference type="SUPFAM" id="SSF50630">
    <property type="entry name" value="Acid proteases"/>
    <property type="match status" value="1"/>
</dbReference>
<reference evidence="2" key="1">
    <citation type="submission" date="2022-11" db="UniProtKB">
        <authorList>
            <consortium name="EnsemblMetazoa"/>
        </authorList>
    </citation>
    <scope>IDENTIFICATION</scope>
</reference>
<protein>
    <recommendedName>
        <fullName evidence="1">SAM domain-containing protein</fullName>
    </recommendedName>
</protein>
<evidence type="ECO:0000313" key="3">
    <source>
        <dbReference type="Proteomes" id="UP000887567"/>
    </source>
</evidence>
<evidence type="ECO:0000259" key="1">
    <source>
        <dbReference type="PROSITE" id="PS50105"/>
    </source>
</evidence>
<keyword evidence="3" id="KW-1185">Reference proteome</keyword>
<dbReference type="Proteomes" id="UP000887567">
    <property type="component" value="Unplaced"/>
</dbReference>
<organism evidence="2 3">
    <name type="scientific">Exaiptasia diaphana</name>
    <name type="common">Tropical sea anemone</name>
    <name type="synonym">Aiptasia pulchella</name>
    <dbReference type="NCBI Taxonomy" id="2652724"/>
    <lineage>
        <taxon>Eukaryota</taxon>
        <taxon>Metazoa</taxon>
        <taxon>Cnidaria</taxon>
        <taxon>Anthozoa</taxon>
        <taxon>Hexacorallia</taxon>
        <taxon>Actiniaria</taxon>
        <taxon>Aiptasiidae</taxon>
        <taxon>Exaiptasia</taxon>
    </lineage>
</organism>
<name>A0A913YBN8_EXADI</name>
<dbReference type="InterPro" id="IPR001660">
    <property type="entry name" value="SAM"/>
</dbReference>
<dbReference type="SUPFAM" id="SSF47769">
    <property type="entry name" value="SAM/Pointed domain"/>
    <property type="match status" value="1"/>
</dbReference>
<feature type="domain" description="SAM" evidence="1">
    <location>
        <begin position="61"/>
        <end position="125"/>
    </location>
</feature>